<dbReference type="PANTHER" id="PTHR30457:SF0">
    <property type="entry name" value="PHOSPHATASE, PUTATIVE (AFU_ORTHOLOGUE AFUA_4G01070)-RELATED"/>
    <property type="match status" value="1"/>
</dbReference>
<comment type="catalytic activity">
    <reaction evidence="1">
        <text>a ribonucleoside 5'-phosphate + H2O = a ribonucleoside + phosphate</text>
        <dbReference type="Rhea" id="RHEA:12484"/>
        <dbReference type="ChEBI" id="CHEBI:15377"/>
        <dbReference type="ChEBI" id="CHEBI:18254"/>
        <dbReference type="ChEBI" id="CHEBI:43474"/>
        <dbReference type="ChEBI" id="CHEBI:58043"/>
        <dbReference type="EC" id="3.1.3.5"/>
    </reaction>
</comment>
<keyword evidence="5" id="KW-0378">Hydrolase</keyword>
<evidence type="ECO:0000256" key="6">
    <source>
        <dbReference type="SAM" id="MobiDB-lite"/>
    </source>
</evidence>
<evidence type="ECO:0000313" key="9">
    <source>
        <dbReference type="Proteomes" id="UP000239504"/>
    </source>
</evidence>
<evidence type="ECO:0000313" key="8">
    <source>
        <dbReference type="EMBL" id="PQA86562.1"/>
    </source>
</evidence>
<name>A0A2S7K231_9PROT</name>
<dbReference type="InterPro" id="IPR030048">
    <property type="entry name" value="SurE"/>
</dbReference>
<accession>A0A2S7K231</accession>
<dbReference type="GO" id="GO:0046872">
    <property type="term" value="F:metal ion binding"/>
    <property type="evidence" value="ECO:0007669"/>
    <property type="project" value="UniProtKB-KW"/>
</dbReference>
<evidence type="ECO:0000256" key="1">
    <source>
        <dbReference type="ARBA" id="ARBA00000815"/>
    </source>
</evidence>
<evidence type="ECO:0000256" key="5">
    <source>
        <dbReference type="ARBA" id="ARBA00022801"/>
    </source>
</evidence>
<feature type="region of interest" description="Disordered" evidence="6">
    <location>
        <begin position="1"/>
        <end position="31"/>
    </location>
</feature>
<comment type="caution">
    <text evidence="8">The sequence shown here is derived from an EMBL/GenBank/DDBJ whole genome shotgun (WGS) entry which is preliminary data.</text>
</comment>
<dbReference type="InterPro" id="IPR002828">
    <property type="entry name" value="SurE-like_Pase/nucleotidase"/>
</dbReference>
<organism evidence="8 9">
    <name type="scientific">Hyphococcus luteus</name>
    <dbReference type="NCBI Taxonomy" id="2058213"/>
    <lineage>
        <taxon>Bacteria</taxon>
        <taxon>Pseudomonadati</taxon>
        <taxon>Pseudomonadota</taxon>
        <taxon>Alphaproteobacteria</taxon>
        <taxon>Parvularculales</taxon>
        <taxon>Parvularculaceae</taxon>
        <taxon>Hyphococcus</taxon>
    </lineage>
</organism>
<keyword evidence="9" id="KW-1185">Reference proteome</keyword>
<evidence type="ECO:0000256" key="3">
    <source>
        <dbReference type="ARBA" id="ARBA00012643"/>
    </source>
</evidence>
<proteinExistence type="inferred from homology"/>
<evidence type="ECO:0000256" key="4">
    <source>
        <dbReference type="ARBA" id="ARBA00022723"/>
    </source>
</evidence>
<reference evidence="8 9" key="1">
    <citation type="submission" date="2017-12" db="EMBL/GenBank/DDBJ databases">
        <authorList>
            <person name="Hurst M.R.H."/>
        </authorList>
    </citation>
    <scope>NUCLEOTIDE SEQUENCE [LARGE SCALE GENOMIC DNA]</scope>
    <source>
        <strain evidence="8 9">SY-3-19</strain>
    </source>
</reference>
<feature type="domain" description="Survival protein SurE-like phosphatase/nucleotidase" evidence="7">
    <location>
        <begin position="53"/>
        <end position="170"/>
    </location>
</feature>
<protein>
    <recommendedName>
        <fullName evidence="3">5'-nucleotidase</fullName>
        <ecNumber evidence="3">3.1.3.5</ecNumber>
    </recommendedName>
</protein>
<evidence type="ECO:0000259" key="7">
    <source>
        <dbReference type="Pfam" id="PF01975"/>
    </source>
</evidence>
<dbReference type="EMBL" id="PJCH01000015">
    <property type="protein sequence ID" value="PQA86562.1"/>
    <property type="molecule type" value="Genomic_DNA"/>
</dbReference>
<comment type="similarity">
    <text evidence="2">Belongs to the SurE nucleotidase family.</text>
</comment>
<dbReference type="EC" id="3.1.3.5" evidence="3"/>
<keyword evidence="4" id="KW-0479">Metal-binding</keyword>
<dbReference type="Proteomes" id="UP000239504">
    <property type="component" value="Unassembled WGS sequence"/>
</dbReference>
<dbReference type="PANTHER" id="PTHR30457">
    <property type="entry name" value="5'-NUCLEOTIDASE SURE"/>
    <property type="match status" value="1"/>
</dbReference>
<gene>
    <name evidence="8" type="ORF">CW354_19770</name>
</gene>
<dbReference type="InterPro" id="IPR036523">
    <property type="entry name" value="SurE-like_sf"/>
</dbReference>
<dbReference type="Pfam" id="PF01975">
    <property type="entry name" value="SurE"/>
    <property type="match status" value="1"/>
</dbReference>
<evidence type="ECO:0000256" key="2">
    <source>
        <dbReference type="ARBA" id="ARBA00011062"/>
    </source>
</evidence>
<dbReference type="Gene3D" id="3.40.1210.10">
    <property type="entry name" value="Survival protein SurE-like phosphatase/nucleotidase"/>
    <property type="match status" value="1"/>
</dbReference>
<dbReference type="AlphaFoldDB" id="A0A2S7K231"/>
<dbReference type="GO" id="GO:0008253">
    <property type="term" value="F:5'-nucleotidase activity"/>
    <property type="evidence" value="ECO:0007669"/>
    <property type="project" value="UniProtKB-EC"/>
</dbReference>
<sequence>METLRTPPRPAGPMKNARLRKAAGRTSPSSPLITTCFPRISRSGPIPGAGIVVRRVQIGEDGEGYSVEGTPAEAAGLGIMALSGGAPFDLVIAGINRGENTGLANLYSGTVNAAMEALVRGAPAIAVSQDAAYDDDFAFSAALTRKFADRVLKYGLPQGVMLNVNIPVDPRGVVIVPSRGLSVAVAGFDASEQEDGAVLYAPRMAAVNDMPDGDVRAYLERYVSVAPLALDRTSNDAFGELGWIGDVEF</sequence>
<dbReference type="SUPFAM" id="SSF64167">
    <property type="entry name" value="SurE-like"/>
    <property type="match status" value="1"/>
</dbReference>